<evidence type="ECO:0000313" key="10">
    <source>
        <dbReference type="Proteomes" id="UP000048289"/>
    </source>
</evidence>
<name>A0A0U0S8F3_MYCTX</name>
<dbReference type="Proteomes" id="UP000236349">
    <property type="component" value="Chromosome"/>
</dbReference>
<dbReference type="Proteomes" id="UP000045842">
    <property type="component" value="Unassembled WGS sequence"/>
</dbReference>
<dbReference type="EMBL" id="CSAD01001080">
    <property type="protein sequence ID" value="COW83159.1"/>
    <property type="molecule type" value="Genomic_DNA"/>
</dbReference>
<dbReference type="Proteomes" id="UP000048289">
    <property type="component" value="Unassembled WGS sequence"/>
</dbReference>
<reference evidence="6" key="2">
    <citation type="submission" date="2015-03" db="EMBL/GenBank/DDBJ databases">
        <authorList>
            <consortium name="Pathogen Informatics"/>
            <person name="Murphy D."/>
        </authorList>
    </citation>
    <scope>NUCLEOTIDE SEQUENCE</scope>
    <source>
        <strain evidence="6">N09902308</strain>
    </source>
</reference>
<evidence type="ECO:0000313" key="9">
    <source>
        <dbReference type="Proteomes" id="UP000046947"/>
    </source>
</evidence>
<evidence type="ECO:0000313" key="6">
    <source>
        <dbReference type="EMBL" id="COY29103.1"/>
    </source>
</evidence>
<dbReference type="EMBL" id="CFOE01000875">
    <property type="protein sequence ID" value="CFE46531.1"/>
    <property type="molecule type" value="Genomic_DNA"/>
</dbReference>
<gene>
    <name evidence="1" type="ORF">CAB90_00842</name>
    <name evidence="4" type="ORF">ERS007679_04365</name>
    <name evidence="2" type="ORF">ERS007681_04093</name>
    <name evidence="3" type="ORF">ERS007688_04093</name>
    <name evidence="6" type="ORF">ERS007739_02385</name>
    <name evidence="5" type="ORF">ERS007741_04277</name>
</gene>
<protein>
    <submittedName>
        <fullName evidence="1">Uncharacterized protein</fullName>
    </submittedName>
</protein>
<accession>A0A0U0S8F3</accession>
<evidence type="ECO:0000313" key="11">
    <source>
        <dbReference type="Proteomes" id="UP000048600"/>
    </source>
</evidence>
<dbReference type="EMBL" id="CFOH01001072">
    <property type="protein sequence ID" value="CFE78216.1"/>
    <property type="molecule type" value="Genomic_DNA"/>
</dbReference>
<evidence type="ECO:0000313" key="7">
    <source>
        <dbReference type="Proteomes" id="UP000039021"/>
    </source>
</evidence>
<dbReference type="AlphaFoldDB" id="A0A0U0S8F3"/>
<evidence type="ECO:0000313" key="3">
    <source>
        <dbReference type="EMBL" id="CFE78216.1"/>
    </source>
</evidence>
<dbReference type="EMBL" id="CSBK01001083">
    <property type="protein sequence ID" value="COY29103.1"/>
    <property type="molecule type" value="Genomic_DNA"/>
</dbReference>
<dbReference type="EMBL" id="CHKL01000844">
    <property type="protein sequence ID" value="COX37144.1"/>
    <property type="molecule type" value="Genomic_DNA"/>
</dbReference>
<dbReference type="RefSeq" id="WP_041924292.1">
    <property type="nucleotide sequence ID" value="NZ_CNET01000011.1"/>
</dbReference>
<proteinExistence type="predicted"/>
<sequence length="59" mass="6405">MSRTPSASRSPSATWQIETVTVRVYPVSRSPQLHHSELSQNSSAVSEVGLVFFGSMALI</sequence>
<dbReference type="Proteomes" id="UP000048600">
    <property type="component" value="Unassembled WGS sequence"/>
</dbReference>
<evidence type="ECO:0000313" key="5">
    <source>
        <dbReference type="EMBL" id="COX37144.1"/>
    </source>
</evidence>
<dbReference type="Proteomes" id="UP000046947">
    <property type="component" value="Unassembled WGS sequence"/>
</dbReference>
<evidence type="ECO:0000313" key="1">
    <source>
        <dbReference type="EMBL" id="AUS49809.1"/>
    </source>
</evidence>
<evidence type="ECO:0000313" key="4">
    <source>
        <dbReference type="EMBL" id="COW83159.1"/>
    </source>
</evidence>
<organism evidence="1 12">
    <name type="scientific">Mycobacterium tuberculosis</name>
    <dbReference type="NCBI Taxonomy" id="1773"/>
    <lineage>
        <taxon>Bacteria</taxon>
        <taxon>Bacillati</taxon>
        <taxon>Actinomycetota</taxon>
        <taxon>Actinomycetes</taxon>
        <taxon>Mycobacteriales</taxon>
        <taxon>Mycobacteriaceae</taxon>
        <taxon>Mycobacterium</taxon>
        <taxon>Mycobacterium tuberculosis complex</taxon>
    </lineage>
</organism>
<reference evidence="1 12" key="3">
    <citation type="submission" date="2017-10" db="EMBL/GenBank/DDBJ databases">
        <title>Clinical isolate obtained from a human patient with meningeal tuberculosis in michoacan, Mexico.</title>
        <authorList>
            <person name="Guillen-Nepita A.L."/>
            <person name="Negrete-Paz A.M."/>
            <person name="Vazquez-Marrufo G."/>
            <person name="Cruz-Hernandez A."/>
            <person name="Fresia P."/>
            <person name="Naya H."/>
            <person name="Vazquez-Garciduenas M.S."/>
        </authorList>
    </citation>
    <scope>NUCLEOTIDE SEQUENCE [LARGE SCALE GENOMIC DNA]</scope>
    <source>
        <strain evidence="12">Beijing/MYC004</strain>
        <strain evidence="1">MYC004</strain>
    </source>
</reference>
<dbReference type="EMBL" id="CP024614">
    <property type="protein sequence ID" value="AUS49809.1"/>
    <property type="molecule type" value="Genomic_DNA"/>
</dbReference>
<evidence type="ECO:0000313" key="12">
    <source>
        <dbReference type="Proteomes" id="UP000236349"/>
    </source>
</evidence>
<evidence type="ECO:0000313" key="8">
    <source>
        <dbReference type="Proteomes" id="UP000045842"/>
    </source>
</evidence>
<evidence type="ECO:0000313" key="2">
    <source>
        <dbReference type="EMBL" id="CFE46531.1"/>
    </source>
</evidence>
<dbReference type="Proteomes" id="UP000039021">
    <property type="component" value="Unassembled WGS sequence"/>
</dbReference>
<reference evidence="7 8" key="1">
    <citation type="submission" date="2015-03" db="EMBL/GenBank/DDBJ databases">
        <authorList>
            <consortium name="Pathogen Informatics"/>
        </authorList>
    </citation>
    <scope>NUCLEOTIDE SEQUENCE [LARGE SCALE GENOMIC DNA]</scope>
    <source>
        <strain evidence="4 8">G09801536</strain>
        <strain evidence="2 10">G09901357</strain>
        <strain evidence="3 9">H09601792</strain>
        <strain evidence="7">N09902308</strain>
        <strain evidence="5 11">P00601463</strain>
    </source>
</reference>